<organism evidence="1 2">
    <name type="scientific">Coccomyxa viridis</name>
    <dbReference type="NCBI Taxonomy" id="1274662"/>
    <lineage>
        <taxon>Eukaryota</taxon>
        <taxon>Viridiplantae</taxon>
        <taxon>Chlorophyta</taxon>
        <taxon>core chlorophytes</taxon>
        <taxon>Trebouxiophyceae</taxon>
        <taxon>Trebouxiophyceae incertae sedis</taxon>
        <taxon>Coccomyxaceae</taxon>
        <taxon>Coccomyxa</taxon>
    </lineage>
</organism>
<gene>
    <name evidence="1" type="primary">g779</name>
    <name evidence="1" type="ORF">VP750_LOCUS680</name>
</gene>
<name>A0ABP1FJG7_9CHLO</name>
<proteinExistence type="predicted"/>
<reference evidence="1 2" key="1">
    <citation type="submission" date="2024-06" db="EMBL/GenBank/DDBJ databases">
        <authorList>
            <person name="Kraege A."/>
            <person name="Thomma B."/>
        </authorList>
    </citation>
    <scope>NUCLEOTIDE SEQUENCE [LARGE SCALE GENOMIC DNA]</scope>
</reference>
<protein>
    <submittedName>
        <fullName evidence="1">G779 protein</fullName>
    </submittedName>
</protein>
<dbReference type="EMBL" id="CAXHTA020000002">
    <property type="protein sequence ID" value="CAL5219021.1"/>
    <property type="molecule type" value="Genomic_DNA"/>
</dbReference>
<evidence type="ECO:0000313" key="2">
    <source>
        <dbReference type="Proteomes" id="UP001497392"/>
    </source>
</evidence>
<keyword evidence="2" id="KW-1185">Reference proteome</keyword>
<sequence>MACQAALATQQEQLKQQLFSALEEDSKLIRTGKVTPQVEELIGQIKQAASEAPPRLQDIGVDGKFNGLLNTTNYLDDDACSTLGTITFQQFAPKDLKVQLSGTDVVTGIDSPDQYQTNAYFKILEGDAKGLLGIQSALGRYELDAEKADRQIVWFESIRIAPADKGPEALKQWLAVFKGENPNMGEDGMAQINFPNAAKGFRDFILVDDEVQVTVGNRGSVVVIRKK</sequence>
<comment type="caution">
    <text evidence="1">The sequence shown here is derived from an EMBL/GenBank/DDBJ whole genome shotgun (WGS) entry which is preliminary data.</text>
</comment>
<accession>A0ABP1FJG7</accession>
<evidence type="ECO:0000313" key="1">
    <source>
        <dbReference type="EMBL" id="CAL5219021.1"/>
    </source>
</evidence>
<dbReference type="Proteomes" id="UP001497392">
    <property type="component" value="Unassembled WGS sequence"/>
</dbReference>